<feature type="region of interest" description="Disordered" evidence="2">
    <location>
        <begin position="24"/>
        <end position="86"/>
    </location>
</feature>
<dbReference type="EMBL" id="CDMZ01002352">
    <property type="protein sequence ID" value="CEM41982.1"/>
    <property type="molecule type" value="Genomic_DNA"/>
</dbReference>
<evidence type="ECO:0000313" key="3">
    <source>
        <dbReference type="EMBL" id="CEM41982.1"/>
    </source>
</evidence>
<reference evidence="3" key="1">
    <citation type="submission" date="2014-11" db="EMBL/GenBank/DDBJ databases">
        <authorList>
            <person name="Otto D Thomas"/>
            <person name="Naeem Raeece"/>
        </authorList>
    </citation>
    <scope>NUCLEOTIDE SEQUENCE</scope>
</reference>
<feature type="coiled-coil region" evidence="1">
    <location>
        <begin position="259"/>
        <end position="290"/>
    </location>
</feature>
<organism evidence="3">
    <name type="scientific">Chromera velia CCMP2878</name>
    <dbReference type="NCBI Taxonomy" id="1169474"/>
    <lineage>
        <taxon>Eukaryota</taxon>
        <taxon>Sar</taxon>
        <taxon>Alveolata</taxon>
        <taxon>Colpodellida</taxon>
        <taxon>Chromeraceae</taxon>
        <taxon>Chromera</taxon>
    </lineage>
</organism>
<sequence>MKLGWRTAGCQRVSWHTDRYGPGQLLLCSSRSGDSGAPHESKGGSKKQGHGKERSEQGNRCSASEEHDEDEEEEEEEEEKDDETGSLRNALFHLRDKYSGRHDAVSLSLFLEELGEWEDEARQTESRILKQKRARRRSLPFSSFLFVKGGRKRKGRERQREREGGIKEKGVRRLRRERAAEVLAPLLSLFVSAASDEALSEFGEKFGFVLGGHADFVREAREIKNESVEYLRSLYKGVAAEIRSPFLRRRWRRFAAGSVREMERSAEEMIAERKEESAALEEALRSAQSAGGLMEEDVLLRIPVPLLLLRVWGALRGFGFGLRGWGVEEGEGRGVFKWGKVVVRLRRNLVWTIFLNALVLGVRIFSSSEALRQQRRDADRRDSFFPPFPLL</sequence>
<name>A0A0G4HD39_9ALVE</name>
<evidence type="ECO:0000256" key="2">
    <source>
        <dbReference type="SAM" id="MobiDB-lite"/>
    </source>
</evidence>
<protein>
    <submittedName>
        <fullName evidence="3">Uncharacterized protein</fullName>
    </submittedName>
</protein>
<dbReference type="VEuPathDB" id="CryptoDB:Cvel_26432"/>
<evidence type="ECO:0000256" key="1">
    <source>
        <dbReference type="SAM" id="Coils"/>
    </source>
</evidence>
<feature type="compositionally biased region" description="Acidic residues" evidence="2">
    <location>
        <begin position="66"/>
        <end position="84"/>
    </location>
</feature>
<gene>
    <name evidence="3" type="ORF">Cvel_26432</name>
</gene>
<dbReference type="AlphaFoldDB" id="A0A0G4HD39"/>
<proteinExistence type="predicted"/>
<accession>A0A0G4HD39</accession>
<keyword evidence="1" id="KW-0175">Coiled coil</keyword>